<name>A0ABN3C0V2_9MICC</name>
<evidence type="ECO:0000313" key="2">
    <source>
        <dbReference type="Proteomes" id="UP001500432"/>
    </source>
</evidence>
<gene>
    <name evidence="1" type="ORF">GCM10009849_32590</name>
</gene>
<dbReference type="RefSeq" id="WP_344300851.1">
    <property type="nucleotide sequence ID" value="NZ_BAAAQW010000011.1"/>
</dbReference>
<dbReference type="EMBL" id="BAAAQW010000011">
    <property type="protein sequence ID" value="GAA2202779.1"/>
    <property type="molecule type" value="Genomic_DNA"/>
</dbReference>
<reference evidence="1 2" key="1">
    <citation type="journal article" date="2019" name="Int. J. Syst. Evol. Microbiol.">
        <title>The Global Catalogue of Microorganisms (GCM) 10K type strain sequencing project: providing services to taxonomists for standard genome sequencing and annotation.</title>
        <authorList>
            <consortium name="The Broad Institute Genomics Platform"/>
            <consortium name="The Broad Institute Genome Sequencing Center for Infectious Disease"/>
            <person name="Wu L."/>
            <person name="Ma J."/>
        </authorList>
    </citation>
    <scope>NUCLEOTIDE SEQUENCE [LARGE SCALE GENOMIC DNA]</scope>
    <source>
        <strain evidence="1 2">JCM 16034</strain>
    </source>
</reference>
<dbReference type="SUPFAM" id="SSF160113">
    <property type="entry name" value="YegP-like"/>
    <property type="match status" value="1"/>
</dbReference>
<proteinExistence type="predicted"/>
<organism evidence="1 2">
    <name type="scientific">Sinomonas flava</name>
    <dbReference type="NCBI Taxonomy" id="496857"/>
    <lineage>
        <taxon>Bacteria</taxon>
        <taxon>Bacillati</taxon>
        <taxon>Actinomycetota</taxon>
        <taxon>Actinomycetes</taxon>
        <taxon>Micrococcales</taxon>
        <taxon>Micrococcaceae</taxon>
        <taxon>Sinomonas</taxon>
    </lineage>
</organism>
<dbReference type="InterPro" id="IPR036913">
    <property type="entry name" value="YegP-like_sf"/>
</dbReference>
<comment type="caution">
    <text evidence="1">The sequence shown here is derived from an EMBL/GenBank/DDBJ whole genome shotgun (WGS) entry which is preliminary data.</text>
</comment>
<keyword evidence="2" id="KW-1185">Reference proteome</keyword>
<sequence>MPARFEVRRGGKGAGAYLVQLCTGDGRVVADLGGFPSLDEVKRAIAFLREGAAQGHVVDLTGTA</sequence>
<evidence type="ECO:0000313" key="1">
    <source>
        <dbReference type="EMBL" id="GAA2202779.1"/>
    </source>
</evidence>
<dbReference type="Proteomes" id="UP001500432">
    <property type="component" value="Unassembled WGS sequence"/>
</dbReference>
<accession>A0ABN3C0V2</accession>
<protein>
    <submittedName>
        <fullName evidence="1">Uncharacterized protein</fullName>
    </submittedName>
</protein>